<reference evidence="1 2" key="1">
    <citation type="journal article" date="2019" name="Sci. Rep.">
        <title>Orb-weaving spider Araneus ventricosus genome elucidates the spidroin gene catalogue.</title>
        <authorList>
            <person name="Kono N."/>
            <person name="Nakamura H."/>
            <person name="Ohtoshi R."/>
            <person name="Moran D.A.P."/>
            <person name="Shinohara A."/>
            <person name="Yoshida Y."/>
            <person name="Fujiwara M."/>
            <person name="Mori M."/>
            <person name="Tomita M."/>
            <person name="Arakawa K."/>
        </authorList>
    </citation>
    <scope>NUCLEOTIDE SEQUENCE [LARGE SCALE GENOMIC DNA]</scope>
</reference>
<organism evidence="1 2">
    <name type="scientific">Araneus ventricosus</name>
    <name type="common">Orbweaver spider</name>
    <name type="synonym">Epeira ventricosa</name>
    <dbReference type="NCBI Taxonomy" id="182803"/>
    <lineage>
        <taxon>Eukaryota</taxon>
        <taxon>Metazoa</taxon>
        <taxon>Ecdysozoa</taxon>
        <taxon>Arthropoda</taxon>
        <taxon>Chelicerata</taxon>
        <taxon>Arachnida</taxon>
        <taxon>Araneae</taxon>
        <taxon>Araneomorphae</taxon>
        <taxon>Entelegynae</taxon>
        <taxon>Araneoidea</taxon>
        <taxon>Araneidae</taxon>
        <taxon>Araneus</taxon>
    </lineage>
</organism>
<comment type="caution">
    <text evidence="1">The sequence shown here is derived from an EMBL/GenBank/DDBJ whole genome shotgun (WGS) entry which is preliminary data.</text>
</comment>
<accession>A0A4Y2M467</accession>
<keyword evidence="2" id="KW-1185">Reference proteome</keyword>
<dbReference type="EMBL" id="BGPR01006722">
    <property type="protein sequence ID" value="GBN21344.1"/>
    <property type="molecule type" value="Genomic_DNA"/>
</dbReference>
<evidence type="ECO:0000313" key="1">
    <source>
        <dbReference type="EMBL" id="GBN21344.1"/>
    </source>
</evidence>
<proteinExistence type="predicted"/>
<gene>
    <name evidence="1" type="ORF">AVEN_63873_1</name>
</gene>
<name>A0A4Y2M467_ARAVE</name>
<sequence length="70" mass="8189">MTRPTPELAPLSKLPYHTSEKPCRNSKKCLEFEIDFIFDYTDPFTNPGKDKESKILLSVGKMHFEEFCDF</sequence>
<dbReference type="AlphaFoldDB" id="A0A4Y2M467"/>
<evidence type="ECO:0000313" key="2">
    <source>
        <dbReference type="Proteomes" id="UP000499080"/>
    </source>
</evidence>
<protein>
    <submittedName>
        <fullName evidence="1">Uncharacterized protein</fullName>
    </submittedName>
</protein>
<dbReference type="Proteomes" id="UP000499080">
    <property type="component" value="Unassembled WGS sequence"/>
</dbReference>